<dbReference type="AlphaFoldDB" id="A0A8H6T1Q5"/>
<organism evidence="1 2">
    <name type="scientific">Mycena indigotica</name>
    <dbReference type="NCBI Taxonomy" id="2126181"/>
    <lineage>
        <taxon>Eukaryota</taxon>
        <taxon>Fungi</taxon>
        <taxon>Dikarya</taxon>
        <taxon>Basidiomycota</taxon>
        <taxon>Agaricomycotina</taxon>
        <taxon>Agaricomycetes</taxon>
        <taxon>Agaricomycetidae</taxon>
        <taxon>Agaricales</taxon>
        <taxon>Marasmiineae</taxon>
        <taxon>Mycenaceae</taxon>
        <taxon>Mycena</taxon>
    </lineage>
</organism>
<proteinExistence type="predicted"/>
<dbReference type="EMBL" id="JACAZF010000003">
    <property type="protein sequence ID" value="KAF7309304.1"/>
    <property type="molecule type" value="Genomic_DNA"/>
</dbReference>
<protein>
    <submittedName>
        <fullName evidence="1">Uncharacterized protein</fullName>
    </submittedName>
</protein>
<dbReference type="GeneID" id="59342385"/>
<dbReference type="RefSeq" id="XP_037222754.1">
    <property type="nucleotide sequence ID" value="XM_037359869.1"/>
</dbReference>
<accession>A0A8H6T1Q5</accession>
<gene>
    <name evidence="1" type="ORF">MIND_00300700</name>
</gene>
<dbReference type="Proteomes" id="UP000636479">
    <property type="component" value="Unassembled WGS sequence"/>
</dbReference>
<name>A0A8H6T1Q5_9AGAR</name>
<evidence type="ECO:0000313" key="1">
    <source>
        <dbReference type="EMBL" id="KAF7309304.1"/>
    </source>
</evidence>
<sequence>MAGWKPVPAHLEELYEASLPMMDWPGWSRACICPAGALTARHRSESSNAAPTACPASDPIVVCFIVRRQAMCSPAISLPHLGLPPTVTASLEYDIICLVRADGTRLGLLQSSRNVICNAGLAN</sequence>
<keyword evidence="2" id="KW-1185">Reference proteome</keyword>
<evidence type="ECO:0000313" key="2">
    <source>
        <dbReference type="Proteomes" id="UP000636479"/>
    </source>
</evidence>
<reference evidence="1" key="1">
    <citation type="submission" date="2020-05" db="EMBL/GenBank/DDBJ databases">
        <title>Mycena genomes resolve the evolution of fungal bioluminescence.</title>
        <authorList>
            <person name="Tsai I.J."/>
        </authorList>
    </citation>
    <scope>NUCLEOTIDE SEQUENCE</scope>
    <source>
        <strain evidence="1">171206Taipei</strain>
    </source>
</reference>
<comment type="caution">
    <text evidence="1">The sequence shown here is derived from an EMBL/GenBank/DDBJ whole genome shotgun (WGS) entry which is preliminary data.</text>
</comment>